<keyword evidence="1" id="KW-0812">Transmembrane</keyword>
<protein>
    <submittedName>
        <fullName evidence="2">Uncharacterized protein</fullName>
    </submittedName>
</protein>
<dbReference type="RefSeq" id="WP_008078366.1">
    <property type="nucleotide sequence ID" value="NZ_AEVT01000083.1"/>
</dbReference>
<comment type="caution">
    <text evidence="2">The sequence shown here is derived from an EMBL/GenBank/DDBJ whole genome shotgun (WGS) entry which is preliminary data.</text>
</comment>
<dbReference type="Proteomes" id="UP000006228">
    <property type="component" value="Unassembled WGS sequence"/>
</dbReference>
<keyword evidence="1" id="KW-0472">Membrane</keyword>
<feature type="transmembrane region" description="Helical" evidence="1">
    <location>
        <begin position="6"/>
        <end position="27"/>
    </location>
</feature>
<dbReference type="EMBL" id="AEVT01000083">
    <property type="protein sequence ID" value="EGA69378.1"/>
    <property type="molecule type" value="Genomic_DNA"/>
</dbReference>
<proteinExistence type="predicted"/>
<keyword evidence="1" id="KW-1133">Transmembrane helix</keyword>
<organism evidence="2 3">
    <name type="scientific">Vibrio sinaloensis DSM 21326</name>
    <dbReference type="NCBI Taxonomy" id="945550"/>
    <lineage>
        <taxon>Bacteria</taxon>
        <taxon>Pseudomonadati</taxon>
        <taxon>Pseudomonadota</taxon>
        <taxon>Gammaproteobacteria</taxon>
        <taxon>Vibrionales</taxon>
        <taxon>Vibrionaceae</taxon>
        <taxon>Vibrio</taxon>
        <taxon>Vibrio oreintalis group</taxon>
    </lineage>
</organism>
<dbReference type="AlphaFoldDB" id="E8M922"/>
<evidence type="ECO:0000256" key="1">
    <source>
        <dbReference type="SAM" id="Phobius"/>
    </source>
</evidence>
<evidence type="ECO:0000313" key="2">
    <source>
        <dbReference type="EMBL" id="EGA69378.1"/>
    </source>
</evidence>
<reference evidence="2 3" key="1">
    <citation type="journal article" date="2012" name="Int. J. Syst. Evol. Microbiol.">
        <title>Vibrio caribbeanicus sp. nov., isolated from the marine sponge Scleritoderma cyanea.</title>
        <authorList>
            <person name="Hoffmann M."/>
            <person name="Monday S.R."/>
            <person name="Allard M.W."/>
            <person name="Strain E.A."/>
            <person name="Whittaker P."/>
            <person name="Naum M."/>
            <person name="McCarthy P.J."/>
            <person name="Lopez J.V."/>
            <person name="Fischer M."/>
            <person name="Brown E.W."/>
        </authorList>
    </citation>
    <scope>NUCLEOTIDE SEQUENCE [LARGE SCALE GENOMIC DNA]</scope>
    <source>
        <strain evidence="3">DSMZ 21326</strain>
    </source>
</reference>
<sequence>MLTGYWSIDAFIIANLLLWIVVFAVYFKYEKSGEGVLEKVSKVSKP</sequence>
<dbReference type="GeneID" id="95571771"/>
<evidence type="ECO:0000313" key="3">
    <source>
        <dbReference type="Proteomes" id="UP000006228"/>
    </source>
</evidence>
<accession>E8M922</accession>
<name>E8M922_PHOS4</name>
<gene>
    <name evidence="2" type="ORF">VISI1226_09369</name>
</gene>